<name>A0A9D1MW95_9FIRM</name>
<feature type="transmembrane region" description="Helical" evidence="7">
    <location>
        <begin position="291"/>
        <end position="320"/>
    </location>
</feature>
<evidence type="ECO:0000256" key="2">
    <source>
        <dbReference type="ARBA" id="ARBA00022475"/>
    </source>
</evidence>
<gene>
    <name evidence="10" type="ORF">IAD23_08380</name>
</gene>
<dbReference type="Pfam" id="PF12704">
    <property type="entry name" value="MacB_PCD"/>
    <property type="match status" value="1"/>
</dbReference>
<protein>
    <submittedName>
        <fullName evidence="10">ABC transporter permease</fullName>
    </submittedName>
</protein>
<evidence type="ECO:0000313" key="11">
    <source>
        <dbReference type="Proteomes" id="UP000824125"/>
    </source>
</evidence>
<dbReference type="PANTHER" id="PTHR30572:SF4">
    <property type="entry name" value="ABC TRANSPORTER PERMEASE YTRF"/>
    <property type="match status" value="1"/>
</dbReference>
<comment type="subcellular location">
    <subcellularLocation>
        <location evidence="1">Cell membrane</location>
        <topology evidence="1">Multi-pass membrane protein</topology>
    </subcellularLocation>
</comment>
<keyword evidence="4 7" id="KW-1133">Transmembrane helix</keyword>
<comment type="caution">
    <text evidence="10">The sequence shown here is derived from an EMBL/GenBank/DDBJ whole genome shotgun (WGS) entry which is preliminary data.</text>
</comment>
<evidence type="ECO:0000256" key="6">
    <source>
        <dbReference type="ARBA" id="ARBA00038076"/>
    </source>
</evidence>
<accession>A0A9D1MW95</accession>
<feature type="transmembrane region" description="Helical" evidence="7">
    <location>
        <begin position="382"/>
        <end position="404"/>
    </location>
</feature>
<dbReference type="GO" id="GO:0022857">
    <property type="term" value="F:transmembrane transporter activity"/>
    <property type="evidence" value="ECO:0007669"/>
    <property type="project" value="TreeGrafter"/>
</dbReference>
<evidence type="ECO:0000256" key="5">
    <source>
        <dbReference type="ARBA" id="ARBA00023136"/>
    </source>
</evidence>
<reference evidence="10" key="2">
    <citation type="journal article" date="2021" name="PeerJ">
        <title>Extensive microbial diversity within the chicken gut microbiome revealed by metagenomics and culture.</title>
        <authorList>
            <person name="Gilroy R."/>
            <person name="Ravi A."/>
            <person name="Getino M."/>
            <person name="Pursley I."/>
            <person name="Horton D.L."/>
            <person name="Alikhan N.F."/>
            <person name="Baker D."/>
            <person name="Gharbi K."/>
            <person name="Hall N."/>
            <person name="Watson M."/>
            <person name="Adriaenssens E.M."/>
            <person name="Foster-Nyarko E."/>
            <person name="Jarju S."/>
            <person name="Secka A."/>
            <person name="Antonio M."/>
            <person name="Oren A."/>
            <person name="Chaudhuri R.R."/>
            <person name="La Ragione R."/>
            <person name="Hildebrand F."/>
            <person name="Pallen M.J."/>
        </authorList>
    </citation>
    <scope>NUCLEOTIDE SEQUENCE</scope>
    <source>
        <strain evidence="10">CHK176-6737</strain>
    </source>
</reference>
<feature type="domain" description="MacB-like periplasmic core" evidence="9">
    <location>
        <begin position="21"/>
        <end position="259"/>
    </location>
</feature>
<evidence type="ECO:0000256" key="3">
    <source>
        <dbReference type="ARBA" id="ARBA00022692"/>
    </source>
</evidence>
<feature type="domain" description="ABC3 transporter permease C-terminal" evidence="8">
    <location>
        <begin position="301"/>
        <end position="414"/>
    </location>
</feature>
<keyword evidence="5 7" id="KW-0472">Membrane</keyword>
<evidence type="ECO:0000313" key="10">
    <source>
        <dbReference type="EMBL" id="HIU69958.1"/>
    </source>
</evidence>
<dbReference type="InterPro" id="IPR025857">
    <property type="entry name" value="MacB_PCD"/>
</dbReference>
<comment type="similarity">
    <text evidence="6">Belongs to the ABC-4 integral membrane protein family.</text>
</comment>
<evidence type="ECO:0000256" key="1">
    <source>
        <dbReference type="ARBA" id="ARBA00004651"/>
    </source>
</evidence>
<dbReference type="EMBL" id="DVNM01000046">
    <property type="protein sequence ID" value="HIU69958.1"/>
    <property type="molecule type" value="Genomic_DNA"/>
</dbReference>
<dbReference type="PANTHER" id="PTHR30572">
    <property type="entry name" value="MEMBRANE COMPONENT OF TRANSPORTER-RELATED"/>
    <property type="match status" value="1"/>
</dbReference>
<dbReference type="AlphaFoldDB" id="A0A9D1MW95"/>
<feature type="transmembrane region" description="Helical" evidence="7">
    <location>
        <begin position="341"/>
        <end position="370"/>
    </location>
</feature>
<sequence length="421" mass="44533">MNLSESFKIALKCIRANWMRSLLTMLGIIIGISSVIMIIGAGTGAKDYIVSMIEDMGSNAIMISTDTTTAQESDYITLDDVDAIKSKVNNVDGCSPIMLGFGNATINDQKSATCMMVGVSADIRYAMTSDCAYGRYFNDEEYDASRPVAVIDSMSAQNAFGYEDVVGEYINISSSGASMNVRIVGVASLESMMGNMGGDSNEMMANMSSMFGGADSDTVMVSLFVPCTTLTEITGSGTNLSSIYVMASEGTDYDAVGNATLNFLKARHGNADRNVYMVQNMATYIDLIDTIVSILTTFVACVAAISLVVGGIGVMNIMLVSVTERTREIGIRKSLGAKTSVITMQFLTESIILCLIGGALGVLIGVAGAYAVCSVINIQPTLTVGAVLLALLFSCGVGLFFGIYPARKAAQLSPIEALRRE</sequence>
<evidence type="ECO:0000256" key="4">
    <source>
        <dbReference type="ARBA" id="ARBA00022989"/>
    </source>
</evidence>
<dbReference type="InterPro" id="IPR003838">
    <property type="entry name" value="ABC3_permease_C"/>
</dbReference>
<evidence type="ECO:0000259" key="8">
    <source>
        <dbReference type="Pfam" id="PF02687"/>
    </source>
</evidence>
<keyword evidence="2" id="KW-1003">Cell membrane</keyword>
<proteinExistence type="inferred from homology"/>
<dbReference type="GO" id="GO:0005886">
    <property type="term" value="C:plasma membrane"/>
    <property type="evidence" value="ECO:0007669"/>
    <property type="project" value="UniProtKB-SubCell"/>
</dbReference>
<dbReference type="Proteomes" id="UP000824125">
    <property type="component" value="Unassembled WGS sequence"/>
</dbReference>
<reference evidence="10" key="1">
    <citation type="submission" date="2020-10" db="EMBL/GenBank/DDBJ databases">
        <authorList>
            <person name="Gilroy R."/>
        </authorList>
    </citation>
    <scope>NUCLEOTIDE SEQUENCE</scope>
    <source>
        <strain evidence="10">CHK176-6737</strain>
    </source>
</reference>
<evidence type="ECO:0000259" key="9">
    <source>
        <dbReference type="Pfam" id="PF12704"/>
    </source>
</evidence>
<feature type="transmembrane region" description="Helical" evidence="7">
    <location>
        <begin position="21"/>
        <end position="42"/>
    </location>
</feature>
<dbReference type="InterPro" id="IPR050250">
    <property type="entry name" value="Macrolide_Exporter_MacB"/>
</dbReference>
<evidence type="ECO:0000256" key="7">
    <source>
        <dbReference type="SAM" id="Phobius"/>
    </source>
</evidence>
<dbReference type="Pfam" id="PF02687">
    <property type="entry name" value="FtsX"/>
    <property type="match status" value="1"/>
</dbReference>
<organism evidence="10 11">
    <name type="scientific">Candidatus Scybalenecus merdavium</name>
    <dbReference type="NCBI Taxonomy" id="2840939"/>
    <lineage>
        <taxon>Bacteria</taxon>
        <taxon>Bacillati</taxon>
        <taxon>Bacillota</taxon>
        <taxon>Clostridia</taxon>
        <taxon>Eubacteriales</taxon>
        <taxon>Oscillospiraceae</taxon>
        <taxon>Oscillospiraceae incertae sedis</taxon>
        <taxon>Candidatus Scybalenecus</taxon>
    </lineage>
</organism>
<keyword evidence="3 7" id="KW-0812">Transmembrane</keyword>